<dbReference type="eggNOG" id="ENOG502QR0Y">
    <property type="taxonomic scope" value="Eukaryota"/>
</dbReference>
<evidence type="ECO:0000313" key="13">
    <source>
        <dbReference type="Proteomes" id="UP000007635"/>
    </source>
</evidence>
<evidence type="ECO:0000256" key="2">
    <source>
        <dbReference type="ARBA" id="ARBA00022692"/>
    </source>
</evidence>
<dbReference type="Proteomes" id="UP000007635">
    <property type="component" value="Chromosome XVI"/>
</dbReference>
<keyword evidence="5 9" id="KW-0472">Membrane</keyword>
<dbReference type="PANTHER" id="PTHR44969:SF1">
    <property type="entry name" value="CELL SURFACE A33 ANTIGEN"/>
    <property type="match status" value="1"/>
</dbReference>
<dbReference type="InterPro" id="IPR013783">
    <property type="entry name" value="Ig-like_fold"/>
</dbReference>
<keyword evidence="4 9" id="KW-1133">Transmembrane helix</keyword>
<feature type="domain" description="Ig-like" evidence="11">
    <location>
        <begin position="20"/>
        <end position="140"/>
    </location>
</feature>
<feature type="chain" id="PRO_5043971524" description="Ig-like domain-containing protein" evidence="10">
    <location>
        <begin position="25"/>
        <end position="480"/>
    </location>
</feature>
<keyword evidence="7" id="KW-0393">Immunoglobulin domain</keyword>
<dbReference type="OMA" id="PTYSWKT"/>
<evidence type="ECO:0000256" key="6">
    <source>
        <dbReference type="ARBA" id="ARBA00023157"/>
    </source>
</evidence>
<dbReference type="InterPro" id="IPR003598">
    <property type="entry name" value="Ig_sub2"/>
</dbReference>
<dbReference type="PANTHER" id="PTHR44969">
    <property type="entry name" value="CELL SURFACE A33 ANTIGEN"/>
    <property type="match status" value="1"/>
</dbReference>
<reference evidence="12" key="2">
    <citation type="submission" date="2025-08" db="UniProtKB">
        <authorList>
            <consortium name="Ensembl"/>
        </authorList>
    </citation>
    <scope>IDENTIFICATION</scope>
</reference>
<keyword evidence="2 9" id="KW-0812">Transmembrane</keyword>
<evidence type="ECO:0000256" key="1">
    <source>
        <dbReference type="ARBA" id="ARBA00004479"/>
    </source>
</evidence>
<accession>G3NFN9</accession>
<proteinExistence type="predicted"/>
<evidence type="ECO:0000256" key="7">
    <source>
        <dbReference type="ARBA" id="ARBA00023319"/>
    </source>
</evidence>
<dbReference type="Pfam" id="PF13895">
    <property type="entry name" value="Ig_2"/>
    <property type="match status" value="1"/>
</dbReference>
<name>G3NFN9_GASAC</name>
<feature type="region of interest" description="Disordered" evidence="8">
    <location>
        <begin position="279"/>
        <end position="480"/>
    </location>
</feature>
<evidence type="ECO:0000256" key="9">
    <source>
        <dbReference type="SAM" id="Phobius"/>
    </source>
</evidence>
<dbReference type="InterPro" id="IPR042474">
    <property type="entry name" value="A33"/>
</dbReference>
<reference evidence="12" key="3">
    <citation type="submission" date="2025-09" db="UniProtKB">
        <authorList>
            <consortium name="Ensembl"/>
        </authorList>
    </citation>
    <scope>IDENTIFICATION</scope>
</reference>
<feature type="domain" description="Ig-like" evidence="11">
    <location>
        <begin position="146"/>
        <end position="237"/>
    </location>
</feature>
<dbReference type="InterPro" id="IPR007110">
    <property type="entry name" value="Ig-like_dom"/>
</dbReference>
<dbReference type="Ensembl" id="ENSGACT00000004158.2">
    <property type="protein sequence ID" value="ENSGACP00000004144.2"/>
    <property type="gene ID" value="ENSGACG00000003161.2"/>
</dbReference>
<dbReference type="FunFam" id="2.60.40.10:FF:000095">
    <property type="entry name" value="immunoglobulin superfamily member 11 isoform X1"/>
    <property type="match status" value="1"/>
</dbReference>
<sequence>MIAKRQFEWRKLFLIVTVLPCCRSLQVSIPKKEYEVARGGDITLTCSFIPARPVTKSFVLTWEGFPKKEGDPMLTVATYFINNPVDIAPNYEGRATVEVNINTQQSTLHLTNVNALDSRIYQCSVMILNDGEGTTSATTSLMVLVPPSKPICKIEGEAVFFQDITLTCRSEEGSPTPLYKWNSYSVQSIPRAFPPKATEKDGALSLFNISTDTSGFYTCTSTNRIGSSSCNLTLAVTPGSMNVGSTAAIVGGVLAGVVILGIVIYCCCCKKKGKEEQYAEGDPGETAYYDRDGSEAGEPYRDDKSNSMTKQANQHEDKDIVPQNNYVVNRVVHKSEDDEHSDVDSRRNQDDQRDHHRGSRDNLDDERYGGSRDRLDDKRNHGSGSRDRLDEQRNRYGGSRDRLEDQHESYRGSRDRLDDQHESYRGSRDRLDDQRDAYRGSRDRLDDQRNRYGGSRDRLDDQHESYRGSRDRLDNQRDAY</sequence>
<dbReference type="GeneTree" id="ENSGT00940000160248"/>
<protein>
    <recommendedName>
        <fullName evidence="11">Ig-like domain-containing protein</fullName>
    </recommendedName>
</protein>
<dbReference type="Bgee" id="ENSGACG00000003161">
    <property type="expression patterns" value="Expressed in intestinal epithelial cell and 1 other cell type or tissue"/>
</dbReference>
<evidence type="ECO:0000256" key="4">
    <source>
        <dbReference type="ARBA" id="ARBA00022989"/>
    </source>
</evidence>
<dbReference type="SMART" id="SM00409">
    <property type="entry name" value="IG"/>
    <property type="match status" value="2"/>
</dbReference>
<reference evidence="12 13" key="1">
    <citation type="journal article" date="2021" name="G3 (Bethesda)">
        <title>Improved contiguity of the threespine stickleback genome using long-read sequencing.</title>
        <authorList>
            <person name="Nath S."/>
            <person name="Shaw D.E."/>
            <person name="White M.A."/>
        </authorList>
    </citation>
    <scope>NUCLEOTIDE SEQUENCE [LARGE SCALE GENOMIC DNA]</scope>
    <source>
        <strain evidence="12 13">Lake Benthic</strain>
    </source>
</reference>
<dbReference type="InterPro" id="IPR036179">
    <property type="entry name" value="Ig-like_dom_sf"/>
</dbReference>
<feature type="compositionally biased region" description="Basic and acidic residues" evidence="8">
    <location>
        <begin position="288"/>
        <end position="305"/>
    </location>
</feature>
<dbReference type="PROSITE" id="PS50835">
    <property type="entry name" value="IG_LIKE"/>
    <property type="match status" value="2"/>
</dbReference>
<dbReference type="SMART" id="SM00408">
    <property type="entry name" value="IGc2"/>
    <property type="match status" value="1"/>
</dbReference>
<feature type="signal peptide" evidence="10">
    <location>
        <begin position="1"/>
        <end position="24"/>
    </location>
</feature>
<dbReference type="InterPro" id="IPR013106">
    <property type="entry name" value="Ig_V-set"/>
</dbReference>
<dbReference type="InterPro" id="IPR003599">
    <property type="entry name" value="Ig_sub"/>
</dbReference>
<dbReference type="InParanoid" id="G3NFN9"/>
<evidence type="ECO:0000256" key="3">
    <source>
        <dbReference type="ARBA" id="ARBA00022729"/>
    </source>
</evidence>
<dbReference type="GO" id="GO:0005886">
    <property type="term" value="C:plasma membrane"/>
    <property type="evidence" value="ECO:0007669"/>
    <property type="project" value="InterPro"/>
</dbReference>
<dbReference type="Gene3D" id="2.60.40.10">
    <property type="entry name" value="Immunoglobulins"/>
    <property type="match status" value="2"/>
</dbReference>
<keyword evidence="3 10" id="KW-0732">Signal</keyword>
<dbReference type="SUPFAM" id="SSF48726">
    <property type="entry name" value="Immunoglobulin"/>
    <property type="match status" value="2"/>
</dbReference>
<evidence type="ECO:0000256" key="5">
    <source>
        <dbReference type="ARBA" id="ARBA00023136"/>
    </source>
</evidence>
<dbReference type="Pfam" id="PF07686">
    <property type="entry name" value="V-set"/>
    <property type="match status" value="1"/>
</dbReference>
<evidence type="ECO:0000313" key="12">
    <source>
        <dbReference type="Ensembl" id="ENSGACP00000004144.2"/>
    </source>
</evidence>
<organism evidence="12 13">
    <name type="scientific">Gasterosteus aculeatus aculeatus</name>
    <name type="common">three-spined stickleback</name>
    <dbReference type="NCBI Taxonomy" id="481459"/>
    <lineage>
        <taxon>Eukaryota</taxon>
        <taxon>Metazoa</taxon>
        <taxon>Chordata</taxon>
        <taxon>Craniata</taxon>
        <taxon>Vertebrata</taxon>
        <taxon>Euteleostomi</taxon>
        <taxon>Actinopterygii</taxon>
        <taxon>Neopterygii</taxon>
        <taxon>Teleostei</taxon>
        <taxon>Neoteleostei</taxon>
        <taxon>Acanthomorphata</taxon>
        <taxon>Eupercaria</taxon>
        <taxon>Perciformes</taxon>
        <taxon>Cottioidei</taxon>
        <taxon>Gasterosteales</taxon>
        <taxon>Gasterosteidae</taxon>
        <taxon>Gasterosteus</taxon>
    </lineage>
</organism>
<evidence type="ECO:0000256" key="10">
    <source>
        <dbReference type="SAM" id="SignalP"/>
    </source>
</evidence>
<feature type="compositionally biased region" description="Basic and acidic residues" evidence="8">
    <location>
        <begin position="333"/>
        <end position="480"/>
    </location>
</feature>
<comment type="subcellular location">
    <subcellularLocation>
        <location evidence="1">Membrane</location>
        <topology evidence="1">Single-pass type I membrane protein</topology>
    </subcellularLocation>
</comment>
<feature type="transmembrane region" description="Helical" evidence="9">
    <location>
        <begin position="247"/>
        <end position="268"/>
    </location>
</feature>
<evidence type="ECO:0000259" key="11">
    <source>
        <dbReference type="PROSITE" id="PS50835"/>
    </source>
</evidence>
<keyword evidence="13" id="KW-1185">Reference proteome</keyword>
<dbReference type="STRING" id="69293.ENSGACP00000004144"/>
<dbReference type="AlphaFoldDB" id="G3NFN9"/>
<keyword evidence="6" id="KW-1015">Disulfide bond</keyword>
<evidence type="ECO:0000256" key="8">
    <source>
        <dbReference type="SAM" id="MobiDB-lite"/>
    </source>
</evidence>